<dbReference type="Gene3D" id="3.40.50.150">
    <property type="entry name" value="Vaccinia Virus protein VP39"/>
    <property type="match status" value="1"/>
</dbReference>
<evidence type="ECO:0000259" key="1">
    <source>
        <dbReference type="Pfam" id="PF13649"/>
    </source>
</evidence>
<sequence>MVKARRELLDSGAYQPVAQQLQQYLAALPSITQRPLRVADAGCGEGYYLSQVASQLSDEVDLDFIGFDISKWAVQAATKRSKAIRWLVASSKNIPIESNYLDVMLCMFGFPVFSEFARTLSVGGKLLLVDAGPQHLVELRSILYDDLKPYKDWCAEPALDAGFELSEHKPLAPFKARLTQQQIQTLALMTPHFFRAPAANRSKLASLQQLEVTLDVQFRLLTLLDKQ</sequence>
<feature type="domain" description="Methyltransferase" evidence="1">
    <location>
        <begin position="38"/>
        <end position="115"/>
    </location>
</feature>
<dbReference type="InterPro" id="IPR041698">
    <property type="entry name" value="Methyltransf_25"/>
</dbReference>
<organism evidence="2 3">
    <name type="scientific">Neiella marina</name>
    <dbReference type="NCBI Taxonomy" id="508461"/>
    <lineage>
        <taxon>Bacteria</taxon>
        <taxon>Pseudomonadati</taxon>
        <taxon>Pseudomonadota</taxon>
        <taxon>Gammaproteobacteria</taxon>
        <taxon>Alteromonadales</taxon>
        <taxon>Echinimonadaceae</taxon>
        <taxon>Neiella</taxon>
    </lineage>
</organism>
<gene>
    <name evidence="2" type="ORF">GCM10011369_09840</name>
</gene>
<evidence type="ECO:0000313" key="2">
    <source>
        <dbReference type="EMBL" id="GGA70168.1"/>
    </source>
</evidence>
<comment type="caution">
    <text evidence="2">The sequence shown here is derived from an EMBL/GenBank/DDBJ whole genome shotgun (WGS) entry which is preliminary data.</text>
</comment>
<proteinExistence type="predicted"/>
<accession>A0A8J2XLK3</accession>
<protein>
    <recommendedName>
        <fullName evidence="1">Methyltransferase domain-containing protein</fullName>
    </recommendedName>
</protein>
<dbReference type="Proteomes" id="UP000619743">
    <property type="component" value="Unassembled WGS sequence"/>
</dbReference>
<keyword evidence="3" id="KW-1185">Reference proteome</keyword>
<dbReference type="SUPFAM" id="SSF53335">
    <property type="entry name" value="S-adenosyl-L-methionine-dependent methyltransferases"/>
    <property type="match status" value="1"/>
</dbReference>
<reference evidence="3" key="1">
    <citation type="journal article" date="2019" name="Int. J. Syst. Evol. Microbiol.">
        <title>The Global Catalogue of Microorganisms (GCM) 10K type strain sequencing project: providing services to taxonomists for standard genome sequencing and annotation.</title>
        <authorList>
            <consortium name="The Broad Institute Genomics Platform"/>
            <consortium name="The Broad Institute Genome Sequencing Center for Infectious Disease"/>
            <person name="Wu L."/>
            <person name="Ma J."/>
        </authorList>
    </citation>
    <scope>NUCLEOTIDE SEQUENCE [LARGE SCALE GENOMIC DNA]</scope>
    <source>
        <strain evidence="3">CGMCC 1.10130</strain>
    </source>
</reference>
<dbReference type="Pfam" id="PF13649">
    <property type="entry name" value="Methyltransf_25"/>
    <property type="match status" value="1"/>
</dbReference>
<dbReference type="InterPro" id="IPR029063">
    <property type="entry name" value="SAM-dependent_MTases_sf"/>
</dbReference>
<dbReference type="CDD" id="cd02440">
    <property type="entry name" value="AdoMet_MTases"/>
    <property type="match status" value="1"/>
</dbReference>
<name>A0A8J2XLK3_9GAMM</name>
<dbReference type="AlphaFoldDB" id="A0A8J2XLK3"/>
<dbReference type="EMBL" id="BMDX01000003">
    <property type="protein sequence ID" value="GGA70168.1"/>
    <property type="molecule type" value="Genomic_DNA"/>
</dbReference>
<evidence type="ECO:0000313" key="3">
    <source>
        <dbReference type="Proteomes" id="UP000619743"/>
    </source>
</evidence>